<dbReference type="RefSeq" id="WP_012978896.1">
    <property type="nucleotide sequence ID" value="NC_013861.1"/>
</dbReference>
<reference evidence="14 15" key="1">
    <citation type="journal article" date="2010" name="PLoS Genet.">
        <title>Analysis of the Legionella longbeachae genome and transcriptome uncovers unique strategies to cause Legionnaires' disease.</title>
        <authorList>
            <person name="Cazalet C."/>
            <person name="Gomez-Valero L."/>
            <person name="Rusniok C."/>
            <person name="Lomma M."/>
            <person name="Dervins-Ravault D."/>
            <person name="Newton H."/>
            <person name="Sansom F."/>
            <person name="Jarraud S."/>
            <person name="Zidane N."/>
            <person name="Ma L."/>
            <person name="Bouchier C."/>
            <person name="Etienne J."/>
            <person name="Hartland E."/>
            <person name="Buchrieser C."/>
        </authorList>
    </citation>
    <scope>NUCLEOTIDE SEQUENCE [LARGE SCALE GENOMIC DNA]</scope>
    <source>
        <strain evidence="14 15">NSW150</strain>
    </source>
</reference>
<dbReference type="InterPro" id="IPR049943">
    <property type="entry name" value="Ser_HO-MeTrfase-like"/>
</dbReference>
<protein>
    <recommendedName>
        <fullName evidence="11">Serine hydroxymethyltransferase</fullName>
        <shortName evidence="11">SHMT</shortName>
        <shortName evidence="11">Serine methylase</shortName>
        <ecNumber evidence="11">2.1.2.1</ecNumber>
    </recommendedName>
</protein>
<sequence length="417" mass="45735">MFDDSYTIKNFDDELFLAIVNEQQRQEEHIELIASENYVSPRVLQAQGSVLTNKYAEGYPGKRYYGGCEYVDIAEQLAIARAKKLFGADYVNVQPHSGSQANAAVMMALIAPRDVVLGMALPHGGHLTHGSKVNFSGKLYESVSYGVDAQTGLIDYDAVESLALEHKPKLIIAGFSAYSRVVDWQRFREIADKVGAYLMADMAHVAGLIAVGLYPSPIPYADVVTTTTHKTLRGPRGGMILCRANEEIEKKLNSSVFPGSQGGPLMHVIAAKAVSFAEALLPEFKVYQEQILLNAKTMASVLMNRGYKIVSGGTDNHLLLVDLIDKNITGKDADTALDKANITVNKNTVPNDPRSPFVTSGLRLGTPAVTTRGFKEKEIILLSNWIADILDDINNEATIIKVKEQVLLLCREFPVYK</sequence>
<evidence type="ECO:0000313" key="15">
    <source>
        <dbReference type="Proteomes" id="UP000001060"/>
    </source>
</evidence>
<dbReference type="HAMAP" id="MF_00051">
    <property type="entry name" value="SHMT"/>
    <property type="match status" value="1"/>
</dbReference>
<name>D3HQJ9_LEGLN</name>
<feature type="binding site" evidence="11">
    <location>
        <position position="121"/>
    </location>
    <ligand>
        <name>(6S)-5,6,7,8-tetrahydrofolate</name>
        <dbReference type="ChEBI" id="CHEBI:57453"/>
    </ligand>
</feature>
<dbReference type="GeneID" id="40925058"/>
<comment type="cofactor">
    <cofactor evidence="2 11 12">
        <name>pyridoxal 5'-phosphate</name>
        <dbReference type="ChEBI" id="CHEBI:597326"/>
    </cofactor>
</comment>
<dbReference type="InterPro" id="IPR015421">
    <property type="entry name" value="PyrdxlP-dep_Trfase_major"/>
</dbReference>
<proteinExistence type="inferred from homology"/>
<comment type="subunit">
    <text evidence="5 11">Homodimer.</text>
</comment>
<dbReference type="GO" id="GO:0005829">
    <property type="term" value="C:cytosol"/>
    <property type="evidence" value="ECO:0007669"/>
    <property type="project" value="TreeGrafter"/>
</dbReference>
<dbReference type="HOGENOM" id="CLU_022477_2_1_6"/>
<keyword evidence="6 11" id="KW-0963">Cytoplasm</keyword>
<evidence type="ECO:0000256" key="1">
    <source>
        <dbReference type="ARBA" id="ARBA00001528"/>
    </source>
</evidence>
<evidence type="ECO:0000313" key="14">
    <source>
        <dbReference type="EMBL" id="CBJ11169.1"/>
    </source>
</evidence>
<feature type="binding site" evidence="11">
    <location>
        <begin position="125"/>
        <end position="127"/>
    </location>
    <ligand>
        <name>(6S)-5,6,7,8-tetrahydrofolate</name>
        <dbReference type="ChEBI" id="CHEBI:57453"/>
    </ligand>
</feature>
<keyword evidence="15" id="KW-1185">Reference proteome</keyword>
<keyword evidence="14" id="KW-0489">Methyltransferase</keyword>
<feature type="site" description="Plays an important role in substrate specificity" evidence="11">
    <location>
        <position position="229"/>
    </location>
</feature>
<dbReference type="GO" id="GO:0032259">
    <property type="term" value="P:methylation"/>
    <property type="evidence" value="ECO:0007669"/>
    <property type="project" value="UniProtKB-KW"/>
</dbReference>
<evidence type="ECO:0000256" key="11">
    <source>
        <dbReference type="HAMAP-Rule" id="MF_00051"/>
    </source>
</evidence>
<accession>D3HQJ9</accession>
<dbReference type="Pfam" id="PF00464">
    <property type="entry name" value="SHMT"/>
    <property type="match status" value="1"/>
</dbReference>
<dbReference type="UniPathway" id="UPA00288">
    <property type="reaction ID" value="UER01023"/>
</dbReference>
<dbReference type="Proteomes" id="UP000001060">
    <property type="component" value="Chromosome"/>
</dbReference>
<dbReference type="KEGG" id="llo:LLO_0824"/>
<dbReference type="eggNOG" id="COG0112">
    <property type="taxonomic scope" value="Bacteria"/>
</dbReference>
<gene>
    <name evidence="11 14" type="primary">glyA</name>
    <name evidence="14" type="ordered locus">LLO_0824</name>
</gene>
<evidence type="ECO:0000256" key="3">
    <source>
        <dbReference type="ARBA" id="ARBA00004496"/>
    </source>
</evidence>
<comment type="function">
    <text evidence="11">Catalyzes the reversible interconversion of serine and glycine with tetrahydrofolate (THF) serving as the one-carbon carrier. This reaction serves as the major source of one-carbon groups required for the biosynthesis of purines, thymidylate, methionine, and other important biomolecules. Also exhibits THF-independent aldolase activity toward beta-hydroxyamino acids, producing glycine and aldehydes, via a retro-aldol mechanism.</text>
</comment>
<dbReference type="AlphaFoldDB" id="D3HQJ9"/>
<evidence type="ECO:0000256" key="12">
    <source>
        <dbReference type="PIRSR" id="PIRSR000412-50"/>
    </source>
</evidence>
<dbReference type="InterPro" id="IPR015424">
    <property type="entry name" value="PyrdxlP-dep_Trfase"/>
</dbReference>
<dbReference type="STRING" id="661367.LLO_0824"/>
<feature type="domain" description="Serine hydroxymethyltransferase-like" evidence="13">
    <location>
        <begin position="9"/>
        <end position="386"/>
    </location>
</feature>
<evidence type="ECO:0000256" key="9">
    <source>
        <dbReference type="ARBA" id="ARBA00022679"/>
    </source>
</evidence>
<comment type="subcellular location">
    <subcellularLocation>
        <location evidence="3 11">Cytoplasm</location>
    </subcellularLocation>
</comment>
<comment type="similarity">
    <text evidence="4 11">Belongs to the SHMT family.</text>
</comment>
<comment type="pathway">
    <text evidence="11">One-carbon metabolism; tetrahydrofolate interconversion.</text>
</comment>
<dbReference type="GO" id="GO:0019264">
    <property type="term" value="P:glycine biosynthetic process from serine"/>
    <property type="evidence" value="ECO:0007669"/>
    <property type="project" value="UniProtKB-UniRule"/>
</dbReference>
<dbReference type="SUPFAM" id="SSF53383">
    <property type="entry name" value="PLP-dependent transferases"/>
    <property type="match status" value="1"/>
</dbReference>
<comment type="catalytic activity">
    <reaction evidence="1 11">
        <text>(6R)-5,10-methylene-5,6,7,8-tetrahydrofolate + glycine + H2O = (6S)-5,6,7,8-tetrahydrofolate + L-serine</text>
        <dbReference type="Rhea" id="RHEA:15481"/>
        <dbReference type="ChEBI" id="CHEBI:15377"/>
        <dbReference type="ChEBI" id="CHEBI:15636"/>
        <dbReference type="ChEBI" id="CHEBI:33384"/>
        <dbReference type="ChEBI" id="CHEBI:57305"/>
        <dbReference type="ChEBI" id="CHEBI:57453"/>
        <dbReference type="EC" id="2.1.2.1"/>
    </reaction>
</comment>
<evidence type="ECO:0000256" key="10">
    <source>
        <dbReference type="ARBA" id="ARBA00022898"/>
    </source>
</evidence>
<dbReference type="PIRSF" id="PIRSF000412">
    <property type="entry name" value="SHMT"/>
    <property type="match status" value="1"/>
</dbReference>
<evidence type="ECO:0000256" key="2">
    <source>
        <dbReference type="ARBA" id="ARBA00001933"/>
    </source>
</evidence>
<dbReference type="NCBIfam" id="NF000586">
    <property type="entry name" value="PRK00011.1"/>
    <property type="match status" value="1"/>
</dbReference>
<organism evidence="14 15">
    <name type="scientific">Legionella longbeachae serogroup 1 (strain NSW150)</name>
    <dbReference type="NCBI Taxonomy" id="661367"/>
    <lineage>
        <taxon>Bacteria</taxon>
        <taxon>Pseudomonadati</taxon>
        <taxon>Pseudomonadota</taxon>
        <taxon>Gammaproteobacteria</taxon>
        <taxon>Legionellales</taxon>
        <taxon>Legionellaceae</taxon>
        <taxon>Legionella</taxon>
    </lineage>
</organism>
<comment type="pathway">
    <text evidence="11">Amino-acid biosynthesis; glycine biosynthesis; glycine from L-serine: step 1/1.</text>
</comment>
<feature type="binding site" evidence="11">
    <location>
        <begin position="355"/>
        <end position="357"/>
    </location>
    <ligand>
        <name>(6S)-5,6,7,8-tetrahydrofolate</name>
        <dbReference type="ChEBI" id="CHEBI:57453"/>
    </ligand>
</feature>
<feature type="binding site" evidence="11">
    <location>
        <position position="246"/>
    </location>
    <ligand>
        <name>(6S)-5,6,7,8-tetrahydrofolate</name>
        <dbReference type="ChEBI" id="CHEBI:57453"/>
    </ligand>
</feature>
<evidence type="ECO:0000256" key="7">
    <source>
        <dbReference type="ARBA" id="ARBA00022563"/>
    </source>
</evidence>
<dbReference type="FunFam" id="3.40.640.10:FF:000001">
    <property type="entry name" value="Serine hydroxymethyltransferase"/>
    <property type="match status" value="1"/>
</dbReference>
<dbReference type="GO" id="GO:0030170">
    <property type="term" value="F:pyridoxal phosphate binding"/>
    <property type="evidence" value="ECO:0007669"/>
    <property type="project" value="UniProtKB-UniRule"/>
</dbReference>
<dbReference type="CDD" id="cd00378">
    <property type="entry name" value="SHMT"/>
    <property type="match status" value="1"/>
</dbReference>
<keyword evidence="8 11" id="KW-0028">Amino-acid biosynthesis</keyword>
<dbReference type="Gene3D" id="3.40.640.10">
    <property type="entry name" value="Type I PLP-dependent aspartate aminotransferase-like (Major domain)"/>
    <property type="match status" value="1"/>
</dbReference>
<evidence type="ECO:0000256" key="6">
    <source>
        <dbReference type="ARBA" id="ARBA00022490"/>
    </source>
</evidence>
<dbReference type="InterPro" id="IPR039429">
    <property type="entry name" value="SHMT-like_dom"/>
</dbReference>
<evidence type="ECO:0000259" key="13">
    <source>
        <dbReference type="Pfam" id="PF00464"/>
    </source>
</evidence>
<dbReference type="UniPathway" id="UPA00193"/>
<dbReference type="InterPro" id="IPR015422">
    <property type="entry name" value="PyrdxlP-dep_Trfase_small"/>
</dbReference>
<dbReference type="GO" id="GO:0004372">
    <property type="term" value="F:glycine hydroxymethyltransferase activity"/>
    <property type="evidence" value="ECO:0007669"/>
    <property type="project" value="UniProtKB-UniRule"/>
</dbReference>
<dbReference type="OrthoDB" id="9803846at2"/>
<dbReference type="GO" id="GO:0008168">
    <property type="term" value="F:methyltransferase activity"/>
    <property type="evidence" value="ECO:0007669"/>
    <property type="project" value="UniProtKB-KW"/>
</dbReference>
<keyword evidence="9 11" id="KW-0808">Transferase</keyword>
<keyword evidence="7 11" id="KW-0554">One-carbon metabolism</keyword>
<dbReference type="InterPro" id="IPR019798">
    <property type="entry name" value="Ser_HO-MeTrfase_PLP_BS"/>
</dbReference>
<dbReference type="EC" id="2.1.2.1" evidence="11"/>
<dbReference type="PANTHER" id="PTHR11680">
    <property type="entry name" value="SERINE HYDROXYMETHYLTRANSFERASE"/>
    <property type="match status" value="1"/>
</dbReference>
<dbReference type="EMBL" id="FN650140">
    <property type="protein sequence ID" value="CBJ11169.1"/>
    <property type="molecule type" value="Genomic_DNA"/>
</dbReference>
<evidence type="ECO:0000256" key="5">
    <source>
        <dbReference type="ARBA" id="ARBA00011738"/>
    </source>
</evidence>
<dbReference type="PROSITE" id="PS00096">
    <property type="entry name" value="SHMT"/>
    <property type="match status" value="1"/>
</dbReference>
<evidence type="ECO:0000256" key="8">
    <source>
        <dbReference type="ARBA" id="ARBA00022605"/>
    </source>
</evidence>
<dbReference type="PANTHER" id="PTHR11680:SF50">
    <property type="entry name" value="SERINE HYDROXYMETHYLTRANSFERASE"/>
    <property type="match status" value="1"/>
</dbReference>
<dbReference type="InterPro" id="IPR001085">
    <property type="entry name" value="Ser_HO-MeTrfase"/>
</dbReference>
<feature type="modified residue" description="N6-(pyridoxal phosphate)lysine" evidence="11 12">
    <location>
        <position position="230"/>
    </location>
</feature>
<dbReference type="GO" id="GO:0035999">
    <property type="term" value="P:tetrahydrofolate interconversion"/>
    <property type="evidence" value="ECO:0007669"/>
    <property type="project" value="UniProtKB-UniRule"/>
</dbReference>
<dbReference type="Gene3D" id="3.90.1150.10">
    <property type="entry name" value="Aspartate Aminotransferase, domain 1"/>
    <property type="match status" value="1"/>
</dbReference>
<keyword evidence="10 11" id="KW-0663">Pyridoxal phosphate</keyword>
<dbReference type="FunFam" id="3.90.1150.10:FF:000003">
    <property type="entry name" value="Serine hydroxymethyltransferase"/>
    <property type="match status" value="1"/>
</dbReference>
<evidence type="ECO:0000256" key="4">
    <source>
        <dbReference type="ARBA" id="ARBA00006376"/>
    </source>
</evidence>